<gene>
    <name evidence="3" type="ORF">Pfl04_02130</name>
</gene>
<dbReference type="PANTHER" id="PTHR33392:SF6">
    <property type="entry name" value="POLYISOPRENYL-TEICHOIC ACID--PEPTIDOGLYCAN TEICHOIC ACID TRANSFERASE TAGU"/>
    <property type="match status" value="1"/>
</dbReference>
<evidence type="ECO:0000313" key="3">
    <source>
        <dbReference type="EMBL" id="GIG71809.1"/>
    </source>
</evidence>
<dbReference type="Pfam" id="PF03816">
    <property type="entry name" value="LytR_cpsA_psr"/>
    <property type="match status" value="1"/>
</dbReference>
<dbReference type="InterPro" id="IPR050922">
    <property type="entry name" value="LytR/CpsA/Psr_CW_biosynth"/>
</dbReference>
<dbReference type="EMBL" id="BONU01000001">
    <property type="protein sequence ID" value="GIG71809.1"/>
    <property type="molecule type" value="Genomic_DNA"/>
</dbReference>
<protein>
    <recommendedName>
        <fullName evidence="2">Cell envelope-related transcriptional attenuator domain-containing protein</fullName>
    </recommendedName>
</protein>
<evidence type="ECO:0000256" key="1">
    <source>
        <dbReference type="ARBA" id="ARBA00006068"/>
    </source>
</evidence>
<dbReference type="AlphaFoldDB" id="A0A8J3PK50"/>
<comment type="similarity">
    <text evidence="1">Belongs to the LytR/CpsA/Psr (LCP) family.</text>
</comment>
<dbReference type="PANTHER" id="PTHR33392">
    <property type="entry name" value="POLYISOPRENYL-TEICHOIC ACID--PEPTIDOGLYCAN TEICHOIC ACID TRANSFERASE TAGU"/>
    <property type="match status" value="1"/>
</dbReference>
<accession>A0A8J3PK50</accession>
<evidence type="ECO:0000313" key="4">
    <source>
        <dbReference type="Proteomes" id="UP000653674"/>
    </source>
</evidence>
<keyword evidence="4" id="KW-1185">Reference proteome</keyword>
<dbReference type="RefSeq" id="WP_239075244.1">
    <property type="nucleotide sequence ID" value="NZ_BAAAQJ010000026.1"/>
</dbReference>
<name>A0A8J3PK50_9ACTN</name>
<dbReference type="Proteomes" id="UP000653674">
    <property type="component" value="Unassembled WGS sequence"/>
</dbReference>
<feature type="domain" description="Cell envelope-related transcriptional attenuator" evidence="2">
    <location>
        <begin position="73"/>
        <end position="258"/>
    </location>
</feature>
<evidence type="ECO:0000259" key="2">
    <source>
        <dbReference type="Pfam" id="PF03816"/>
    </source>
</evidence>
<reference evidence="3" key="1">
    <citation type="submission" date="2021-01" db="EMBL/GenBank/DDBJ databases">
        <title>Whole genome shotgun sequence of Planosporangium flavigriseum NBRC 105377.</title>
        <authorList>
            <person name="Komaki H."/>
            <person name="Tamura T."/>
        </authorList>
    </citation>
    <scope>NUCLEOTIDE SEQUENCE</scope>
    <source>
        <strain evidence="3">NBRC 105377</strain>
    </source>
</reference>
<comment type="caution">
    <text evidence="3">The sequence shown here is derived from an EMBL/GenBank/DDBJ whole genome shotgun (WGS) entry which is preliminary data.</text>
</comment>
<organism evidence="3 4">
    <name type="scientific">Planosporangium flavigriseum</name>
    <dbReference type="NCBI Taxonomy" id="373681"/>
    <lineage>
        <taxon>Bacteria</taxon>
        <taxon>Bacillati</taxon>
        <taxon>Actinomycetota</taxon>
        <taxon>Actinomycetes</taxon>
        <taxon>Micromonosporales</taxon>
        <taxon>Micromonosporaceae</taxon>
        <taxon>Planosporangium</taxon>
    </lineage>
</organism>
<dbReference type="InterPro" id="IPR004474">
    <property type="entry name" value="LytR_CpsA_psr"/>
</dbReference>
<sequence>MLIGAILLTVSAVVILGGRYLLTQYSRELNVENLLGDAVATDNHGRGSLQGPINILLVGLDERPGGNPDDGVRADSIIIVHIPASHDQAYLLSVPRDALTTMPAYPKTGYAGGEDKVNAAFQYGSQDGGGRGGGFELLAMTVKRLTGVSFNGGALVNFAGFQSLVSALGGVDMCVDETVVSVHVGVDADGNARVPYDLTDGGPVPVPGVTAQVYKPGCQHLAAWQALDYVRQRELLPDGDYGRQRHQQQFLQAVLKKAGSAGIAANPVKLDAVIRAAGPALTFDPGGVSIATWLDTLKHVRANKTTLIKTNGGAFNSTEVNGQSVELLSDLSLTLFQHLRRDAVGVFVAAHPDWVASGAS</sequence>
<proteinExistence type="inferred from homology"/>
<dbReference type="Gene3D" id="3.40.630.190">
    <property type="entry name" value="LCP protein"/>
    <property type="match status" value="1"/>
</dbReference>